<dbReference type="PATRIC" id="fig|1423730.4.peg.450"/>
<evidence type="ECO:0000313" key="6">
    <source>
        <dbReference type="Proteomes" id="UP000050865"/>
    </source>
</evidence>
<evidence type="ECO:0000256" key="2">
    <source>
        <dbReference type="ARBA" id="ARBA00022801"/>
    </source>
</evidence>
<keyword evidence="6" id="KW-1185">Reference proteome</keyword>
<evidence type="ECO:0000256" key="1">
    <source>
        <dbReference type="ARBA" id="ARBA00008834"/>
    </source>
</evidence>
<dbReference type="InterPro" id="IPR011050">
    <property type="entry name" value="Pectin_lyase_fold/virulence"/>
</dbReference>
<keyword evidence="3 4" id="KW-0326">Glycosidase</keyword>
<dbReference type="Proteomes" id="UP000050865">
    <property type="component" value="Unassembled WGS sequence"/>
</dbReference>
<dbReference type="EMBL" id="AYZJ01000011">
    <property type="protein sequence ID" value="KRN25407.1"/>
    <property type="molecule type" value="Genomic_DNA"/>
</dbReference>
<dbReference type="SMART" id="SM00710">
    <property type="entry name" value="PbH1"/>
    <property type="match status" value="5"/>
</dbReference>
<dbReference type="RefSeq" id="WP_054664282.1">
    <property type="nucleotide sequence ID" value="NZ_AYZJ01000011.1"/>
</dbReference>
<sequence length="450" mass="48892">MNTVNIADYGASTEAKNNASSIQKAIDAAAKIGGTVVVPAGVFQSGSLELKPHVGLHLAENAVLKGSPDLADYPDTGLVHNEMGPVRGLLHAKDAAGITIDGTGVIDYNGMGFFDFSRPNNQGFDYSHYSAEQLKQFAAHHDDRPTSMTFLQGCDDLVIRDVTLTNASNWDVVLTDCDNVKVVNITIKSTQRVPNDDGIHLCGCRQVQITGCNITTGDDCIAITGITDWVREERDIVIANCILSSSSSGIRLGGWRSKIKRVTISNCLIRDAGRGVVMSACHSGYVKDVTVDGLTFVGRPRAGAWWGGGEAFYLEAIPSDNEAMKDKPWDRGDRFPNIANIQLSHLNLRSNIGIIIVGAKQNITDVMIQDAEITMITSQNRGVLGDEIDLSPVPRKLTVPKGTCYWLYVEEAANVKVTGVRVHNELTTPLKQIDERQVNARNLQLEYTIV</sequence>
<dbReference type="SUPFAM" id="SSF51126">
    <property type="entry name" value="Pectin lyase-like"/>
    <property type="match status" value="1"/>
</dbReference>
<evidence type="ECO:0008006" key="7">
    <source>
        <dbReference type="Google" id="ProtNLM"/>
    </source>
</evidence>
<evidence type="ECO:0000256" key="3">
    <source>
        <dbReference type="ARBA" id="ARBA00023295"/>
    </source>
</evidence>
<dbReference type="InterPro" id="IPR000743">
    <property type="entry name" value="Glyco_hydro_28"/>
</dbReference>
<dbReference type="GO" id="GO:0005975">
    <property type="term" value="P:carbohydrate metabolic process"/>
    <property type="evidence" value="ECO:0007669"/>
    <property type="project" value="InterPro"/>
</dbReference>
<dbReference type="PANTHER" id="PTHR31339:SF9">
    <property type="entry name" value="PLASMIN AND FIBRONECTIN-BINDING PROTEIN A"/>
    <property type="match status" value="1"/>
</dbReference>
<comment type="similarity">
    <text evidence="1 4">Belongs to the glycosyl hydrolase 28 family.</text>
</comment>
<keyword evidence="2 4" id="KW-0378">Hydrolase</keyword>
<comment type="caution">
    <text evidence="5">The sequence shown here is derived from an EMBL/GenBank/DDBJ whole genome shotgun (WGS) entry which is preliminary data.</text>
</comment>
<accession>A0A0R2FAL3</accession>
<dbReference type="InterPro" id="IPR012334">
    <property type="entry name" value="Pectin_lyas_fold"/>
</dbReference>
<dbReference type="Pfam" id="PF00295">
    <property type="entry name" value="Glyco_hydro_28"/>
    <property type="match status" value="1"/>
</dbReference>
<dbReference type="PANTHER" id="PTHR31339">
    <property type="entry name" value="PECTIN LYASE-RELATED"/>
    <property type="match status" value="1"/>
</dbReference>
<dbReference type="AlphaFoldDB" id="A0A0R2FAL3"/>
<dbReference type="OrthoDB" id="9795222at2"/>
<name>A0A0R2FAL3_9LACO</name>
<dbReference type="STRING" id="1423730.FC75_GL000431"/>
<organism evidence="5 6">
    <name type="scientific">Lacticaseibacillus camelliae DSM 22697 = JCM 13995</name>
    <dbReference type="NCBI Taxonomy" id="1423730"/>
    <lineage>
        <taxon>Bacteria</taxon>
        <taxon>Bacillati</taxon>
        <taxon>Bacillota</taxon>
        <taxon>Bacilli</taxon>
        <taxon>Lactobacillales</taxon>
        <taxon>Lactobacillaceae</taxon>
        <taxon>Lacticaseibacillus</taxon>
    </lineage>
</organism>
<evidence type="ECO:0000313" key="5">
    <source>
        <dbReference type="EMBL" id="KRN25407.1"/>
    </source>
</evidence>
<dbReference type="InterPro" id="IPR006626">
    <property type="entry name" value="PbH1"/>
</dbReference>
<evidence type="ECO:0000256" key="4">
    <source>
        <dbReference type="RuleBase" id="RU361169"/>
    </source>
</evidence>
<reference evidence="5 6" key="1">
    <citation type="journal article" date="2015" name="Genome Announc.">
        <title>Expanding the biotechnology potential of lactobacilli through comparative genomics of 213 strains and associated genera.</title>
        <authorList>
            <person name="Sun Z."/>
            <person name="Harris H.M."/>
            <person name="McCann A."/>
            <person name="Guo C."/>
            <person name="Argimon S."/>
            <person name="Zhang W."/>
            <person name="Yang X."/>
            <person name="Jeffery I.B."/>
            <person name="Cooney J.C."/>
            <person name="Kagawa T.F."/>
            <person name="Liu W."/>
            <person name="Song Y."/>
            <person name="Salvetti E."/>
            <person name="Wrobel A."/>
            <person name="Rasinkangas P."/>
            <person name="Parkhill J."/>
            <person name="Rea M.C."/>
            <person name="O'Sullivan O."/>
            <person name="Ritari J."/>
            <person name="Douillard F.P."/>
            <person name="Paul Ross R."/>
            <person name="Yang R."/>
            <person name="Briner A.E."/>
            <person name="Felis G.E."/>
            <person name="de Vos W.M."/>
            <person name="Barrangou R."/>
            <person name="Klaenhammer T.R."/>
            <person name="Caufield P.W."/>
            <person name="Cui Y."/>
            <person name="Zhang H."/>
            <person name="O'Toole P.W."/>
        </authorList>
    </citation>
    <scope>NUCLEOTIDE SEQUENCE [LARGE SCALE GENOMIC DNA]</scope>
    <source>
        <strain evidence="5 6">DSM 22697</strain>
    </source>
</reference>
<protein>
    <recommendedName>
        <fullName evidence="7">Polygalacturonase</fullName>
    </recommendedName>
</protein>
<gene>
    <name evidence="5" type="ORF">FC75_GL000431</name>
</gene>
<dbReference type="GO" id="GO:0004650">
    <property type="term" value="F:polygalacturonase activity"/>
    <property type="evidence" value="ECO:0007669"/>
    <property type="project" value="InterPro"/>
</dbReference>
<dbReference type="Gene3D" id="2.160.20.10">
    <property type="entry name" value="Single-stranded right-handed beta-helix, Pectin lyase-like"/>
    <property type="match status" value="1"/>
</dbReference>
<dbReference type="InterPro" id="IPR051801">
    <property type="entry name" value="GH28_Enzymes"/>
</dbReference>
<proteinExistence type="inferred from homology"/>